<name>A0A2H0V8I3_9BACT</name>
<feature type="compositionally biased region" description="Basic and acidic residues" evidence="2">
    <location>
        <begin position="145"/>
        <end position="154"/>
    </location>
</feature>
<evidence type="ECO:0008006" key="5">
    <source>
        <dbReference type="Google" id="ProtNLM"/>
    </source>
</evidence>
<dbReference type="PANTHER" id="PTHR35024">
    <property type="entry name" value="HYPOTHETICAL CYTOSOLIC PROTEIN"/>
    <property type="match status" value="1"/>
</dbReference>
<organism evidence="3 4">
    <name type="scientific">Candidatus Falkowbacteria bacterium CG10_big_fil_rev_8_21_14_0_10_39_11</name>
    <dbReference type="NCBI Taxonomy" id="1974565"/>
    <lineage>
        <taxon>Bacteria</taxon>
        <taxon>Candidatus Falkowiibacteriota</taxon>
    </lineage>
</organism>
<dbReference type="Proteomes" id="UP000229901">
    <property type="component" value="Unassembled WGS sequence"/>
</dbReference>
<evidence type="ECO:0000313" key="4">
    <source>
        <dbReference type="Proteomes" id="UP000229901"/>
    </source>
</evidence>
<feature type="region of interest" description="Disordered" evidence="2">
    <location>
        <begin position="134"/>
        <end position="154"/>
    </location>
</feature>
<evidence type="ECO:0000313" key="3">
    <source>
        <dbReference type="EMBL" id="PIR94650.1"/>
    </source>
</evidence>
<accession>A0A2H0V8I3</accession>
<protein>
    <recommendedName>
        <fullName evidence="5">Cell shape determination protein CcmA</fullName>
    </recommendedName>
</protein>
<dbReference type="PANTHER" id="PTHR35024:SF4">
    <property type="entry name" value="POLYMER-FORMING CYTOSKELETAL PROTEIN"/>
    <property type="match status" value="1"/>
</dbReference>
<proteinExistence type="inferred from homology"/>
<dbReference type="Pfam" id="PF04519">
    <property type="entry name" value="Bactofilin"/>
    <property type="match status" value="1"/>
</dbReference>
<dbReference type="InterPro" id="IPR007607">
    <property type="entry name" value="BacA/B"/>
</dbReference>
<dbReference type="EMBL" id="PFAP01000001">
    <property type="protein sequence ID" value="PIR94650.1"/>
    <property type="molecule type" value="Genomic_DNA"/>
</dbReference>
<comment type="caution">
    <text evidence="3">The sequence shown here is derived from an EMBL/GenBank/DDBJ whole genome shotgun (WGS) entry which is preliminary data.</text>
</comment>
<sequence length="154" mass="16099">MFGGREDEGMNNANMDQGPQAEDTIIGNTIRIEGDLVSNGNIIVDGEVVGTLKTERTLRVGGAAKVKADIKAAEALISGEVTGNVDIDGRLELTASARVTGDIKAKVLSIESGATFNGSCTMDESVMMADHSASAPIEVSEDEVVESKEKEDQA</sequence>
<evidence type="ECO:0000256" key="1">
    <source>
        <dbReference type="ARBA" id="ARBA00044755"/>
    </source>
</evidence>
<comment type="similarity">
    <text evidence="1">Belongs to the bactofilin family.</text>
</comment>
<feature type="region of interest" description="Disordered" evidence="2">
    <location>
        <begin position="1"/>
        <end position="20"/>
    </location>
</feature>
<gene>
    <name evidence="3" type="ORF">COT97_00110</name>
</gene>
<evidence type="ECO:0000256" key="2">
    <source>
        <dbReference type="SAM" id="MobiDB-lite"/>
    </source>
</evidence>
<reference evidence="4" key="1">
    <citation type="submission" date="2017-09" db="EMBL/GenBank/DDBJ databases">
        <title>Depth-based differentiation of microbial function through sediment-hosted aquifers and enrichment of novel symbionts in the deep terrestrial subsurface.</title>
        <authorList>
            <person name="Probst A.J."/>
            <person name="Ladd B."/>
            <person name="Jarett J.K."/>
            <person name="Geller-Mcgrath D.E."/>
            <person name="Sieber C.M.K."/>
            <person name="Emerson J.B."/>
            <person name="Anantharaman K."/>
            <person name="Thomas B.C."/>
            <person name="Malmstrom R."/>
            <person name="Stieglmeier M."/>
            <person name="Klingl A."/>
            <person name="Woyke T."/>
            <person name="Ryan C.M."/>
            <person name="Banfield J.F."/>
        </authorList>
    </citation>
    <scope>NUCLEOTIDE SEQUENCE [LARGE SCALE GENOMIC DNA]</scope>
</reference>
<dbReference type="AlphaFoldDB" id="A0A2H0V8I3"/>